<reference evidence="2 3" key="1">
    <citation type="submission" date="2019-11" db="EMBL/GenBank/DDBJ databases">
        <title>Novel species isolated from a subtropical stream in China.</title>
        <authorList>
            <person name="Lu H."/>
        </authorList>
    </citation>
    <scope>NUCLEOTIDE SEQUENCE [LARGE SCALE GENOMIC DNA]</scope>
    <source>
        <strain evidence="2 3">FT80W</strain>
    </source>
</reference>
<comment type="caution">
    <text evidence="2">The sequence shown here is derived from an EMBL/GenBank/DDBJ whole genome shotgun (WGS) entry which is preliminary data.</text>
</comment>
<feature type="transmembrane region" description="Helical" evidence="1">
    <location>
        <begin position="35"/>
        <end position="58"/>
    </location>
</feature>
<keyword evidence="1" id="KW-0812">Transmembrane</keyword>
<protein>
    <submittedName>
        <fullName evidence="2">Uncharacterized protein</fullName>
    </submittedName>
</protein>
<keyword evidence="1" id="KW-0472">Membrane</keyword>
<gene>
    <name evidence="2" type="ORF">GJ699_02675</name>
</gene>
<keyword evidence="1" id="KW-1133">Transmembrane helix</keyword>
<accession>A0A6I2KT14</accession>
<keyword evidence="3" id="KW-1185">Reference proteome</keyword>
<sequence length="317" mass="34257">MNIINSISRHRSLFLVGGALIAAALSLYSDPDHGWGTALSGLAILQGIWAVAASHWARKALMDYPEADMRKLFARASENPVGAGLALVAVSIVLYGLLGVFSPRAHAGELPAGAVKYMPVLKAEQVRLWPDHPRPVLLASLVEQESCISLRSAGCWNPGAKLKTAREEGAGVGQITRAYAAGGAVRFDALADLREQYGAELGALSWSNVYQRPDLQLRAVVLMSRDSARQFRGAPAMLEFGDAGYNGGPAGVQRERRACAMTQGCDPGLWFGHVERHCLKSRQPLYGGRSACDINREHVRNVFQVRPAKYITAWAAL</sequence>
<name>A0A6I2KT14_9BURK</name>
<evidence type="ECO:0000313" key="2">
    <source>
        <dbReference type="EMBL" id="MRW88883.1"/>
    </source>
</evidence>
<proteinExistence type="predicted"/>
<evidence type="ECO:0000256" key="1">
    <source>
        <dbReference type="SAM" id="Phobius"/>
    </source>
</evidence>
<dbReference type="EMBL" id="WKJK01000001">
    <property type="protein sequence ID" value="MRW88883.1"/>
    <property type="molecule type" value="Genomic_DNA"/>
</dbReference>
<feature type="transmembrane region" description="Helical" evidence="1">
    <location>
        <begin position="79"/>
        <end position="101"/>
    </location>
</feature>
<dbReference type="RefSeq" id="WP_154372822.1">
    <property type="nucleotide sequence ID" value="NZ_WKJK01000001.1"/>
</dbReference>
<dbReference type="Gene3D" id="1.10.530.10">
    <property type="match status" value="1"/>
</dbReference>
<dbReference type="Proteomes" id="UP000433309">
    <property type="component" value="Unassembled WGS sequence"/>
</dbReference>
<feature type="transmembrane region" description="Helical" evidence="1">
    <location>
        <begin position="12"/>
        <end position="29"/>
    </location>
</feature>
<dbReference type="AlphaFoldDB" id="A0A6I2KT14"/>
<evidence type="ECO:0000313" key="3">
    <source>
        <dbReference type="Proteomes" id="UP000433309"/>
    </source>
</evidence>
<organism evidence="2 3">
    <name type="scientific">Duganella guangzhouensis</name>
    <dbReference type="NCBI Taxonomy" id="2666084"/>
    <lineage>
        <taxon>Bacteria</taxon>
        <taxon>Pseudomonadati</taxon>
        <taxon>Pseudomonadota</taxon>
        <taxon>Betaproteobacteria</taxon>
        <taxon>Burkholderiales</taxon>
        <taxon>Oxalobacteraceae</taxon>
        <taxon>Telluria group</taxon>
        <taxon>Duganella</taxon>
    </lineage>
</organism>